<proteinExistence type="predicted"/>
<evidence type="ECO:0000256" key="1">
    <source>
        <dbReference type="SAM" id="MobiDB-lite"/>
    </source>
</evidence>
<comment type="caution">
    <text evidence="2">The sequence shown here is derived from an EMBL/GenBank/DDBJ whole genome shotgun (WGS) entry which is preliminary data.</text>
</comment>
<organism evidence="2 3">
    <name type="scientific">Prorocentrum cordatum</name>
    <dbReference type="NCBI Taxonomy" id="2364126"/>
    <lineage>
        <taxon>Eukaryota</taxon>
        <taxon>Sar</taxon>
        <taxon>Alveolata</taxon>
        <taxon>Dinophyceae</taxon>
        <taxon>Prorocentrales</taxon>
        <taxon>Prorocentraceae</taxon>
        <taxon>Prorocentrum</taxon>
    </lineage>
</organism>
<gene>
    <name evidence="2" type="ORF">PCOR1329_LOCUS84097</name>
</gene>
<evidence type="ECO:0000313" key="3">
    <source>
        <dbReference type="Proteomes" id="UP001189429"/>
    </source>
</evidence>
<evidence type="ECO:0000313" key="2">
    <source>
        <dbReference type="EMBL" id="CAK0909762.1"/>
    </source>
</evidence>
<dbReference type="Proteomes" id="UP001189429">
    <property type="component" value="Unassembled WGS sequence"/>
</dbReference>
<feature type="region of interest" description="Disordered" evidence="1">
    <location>
        <begin position="124"/>
        <end position="173"/>
    </location>
</feature>
<dbReference type="EMBL" id="CAUYUJ010022255">
    <property type="protein sequence ID" value="CAK0909762.1"/>
    <property type="molecule type" value="Genomic_DNA"/>
</dbReference>
<protein>
    <submittedName>
        <fullName evidence="2">Uncharacterized protein</fullName>
    </submittedName>
</protein>
<keyword evidence="3" id="KW-1185">Reference proteome</keyword>
<name>A0ABN9YAJ7_9DINO</name>
<reference evidence="2" key="1">
    <citation type="submission" date="2023-10" db="EMBL/GenBank/DDBJ databases">
        <authorList>
            <person name="Chen Y."/>
            <person name="Shah S."/>
            <person name="Dougan E. K."/>
            <person name="Thang M."/>
            <person name="Chan C."/>
        </authorList>
    </citation>
    <scope>NUCLEOTIDE SEQUENCE [LARGE SCALE GENOMIC DNA]</scope>
</reference>
<accession>A0ABN9YAJ7</accession>
<sequence length="212" mass="22157">MRSVHEISGDVQEGGMRIHSGAGRLSMIVVRAAPEHAFNSFIARDFHGEHSQLGHGDGFYSSAGMDPCGFLKVVMPPLCLLLACKVGLGRHGCRRSPNSLHLVACGPVRSPGCGQADACSAPVPGRGGRLATAEASAGRGGPRRPTVASRGPLPPRALRNRVRGRPGDGGPVSCPRLRAGRIHPCLPESPQAWHHHSGAECPLAFRSAEGLA</sequence>